<feature type="transmembrane region" description="Helical" evidence="1">
    <location>
        <begin position="117"/>
        <end position="140"/>
    </location>
</feature>
<keyword evidence="1" id="KW-0812">Transmembrane</keyword>
<reference evidence="2 3" key="1">
    <citation type="journal article" date="2020" name="bioRxiv">
        <title>Sequence and annotation of 42 cannabis genomes reveals extensive copy number variation in cannabinoid synthesis and pathogen resistance genes.</title>
        <authorList>
            <person name="Mckernan K.J."/>
            <person name="Helbert Y."/>
            <person name="Kane L.T."/>
            <person name="Ebling H."/>
            <person name="Zhang L."/>
            <person name="Liu B."/>
            <person name="Eaton Z."/>
            <person name="Mclaughlin S."/>
            <person name="Kingan S."/>
            <person name="Baybayan P."/>
            <person name="Concepcion G."/>
            <person name="Jordan M."/>
            <person name="Riva A."/>
            <person name="Barbazuk W."/>
            <person name="Harkins T."/>
        </authorList>
    </citation>
    <scope>NUCLEOTIDE SEQUENCE [LARGE SCALE GENOMIC DNA]</scope>
    <source>
        <strain evidence="3">cv. Jamaican Lion 4</strain>
        <tissue evidence="2">Leaf</tissue>
    </source>
</reference>
<dbReference type="EMBL" id="JAATIQ010000234">
    <property type="protein sequence ID" value="KAF4368407.1"/>
    <property type="molecule type" value="Genomic_DNA"/>
</dbReference>
<organism evidence="2 3">
    <name type="scientific">Cannabis sativa</name>
    <name type="common">Hemp</name>
    <name type="synonym">Marijuana</name>
    <dbReference type="NCBI Taxonomy" id="3483"/>
    <lineage>
        <taxon>Eukaryota</taxon>
        <taxon>Viridiplantae</taxon>
        <taxon>Streptophyta</taxon>
        <taxon>Embryophyta</taxon>
        <taxon>Tracheophyta</taxon>
        <taxon>Spermatophyta</taxon>
        <taxon>Magnoliopsida</taxon>
        <taxon>eudicotyledons</taxon>
        <taxon>Gunneridae</taxon>
        <taxon>Pentapetalae</taxon>
        <taxon>rosids</taxon>
        <taxon>fabids</taxon>
        <taxon>Rosales</taxon>
        <taxon>Cannabaceae</taxon>
        <taxon>Cannabis</taxon>
    </lineage>
</organism>
<dbReference type="PANTHER" id="PTHR33018:SF31">
    <property type="entry name" value="TRANSPOSASE, PTTA_EN_SPM, PLANT"/>
    <property type="match status" value="1"/>
</dbReference>
<gene>
    <name evidence="2" type="ORF">G4B88_009622</name>
</gene>
<sequence>MSSYFLASFVFIVLVFYIVVLAVQIVETAWTRRLKKRIGTRKCTIQNLTELYLSNNSKIQNWKSNILSTDCCKSDDQVESPEEHPRNGTPNFLLRVRIYNYRKGNVLAILKYHHKMYLIYFLLATKINQNYIVFHQLILYRRKHCKMDRNWMSANRLSAGYKEGLFIMEPAPNDDDEWAQYEESFMLEEHNNEVEEPNIEVEEPPLKQKNTRGRTKRLDITRLASEGKKMEIEYNNLGQQWGKAATDLVSRIGVWVRVNIPLVNKKWPQIDKELKNRLWNDVKAKFELEEEAKRRTIQKAGERWRDWKNTLTKDVAPQLLEKPPRLYEDIIDETEWTEFVASRLTKEWGVTRKKAQASRAKNIYPHRSGRGGARMVELQMEKELGHQLVKIDRDDVWKRLRTNSKGELEGPAVEVAQRIIEYEKFWKERGKFYYVKQDLFNFH</sequence>
<keyword evidence="3" id="KW-1185">Reference proteome</keyword>
<evidence type="ECO:0000313" key="3">
    <source>
        <dbReference type="Proteomes" id="UP000583929"/>
    </source>
</evidence>
<dbReference type="Proteomes" id="UP000583929">
    <property type="component" value="Unassembled WGS sequence"/>
</dbReference>
<feature type="transmembrane region" description="Helical" evidence="1">
    <location>
        <begin position="6"/>
        <end position="26"/>
    </location>
</feature>
<keyword evidence="1" id="KW-0472">Membrane</keyword>
<protein>
    <submittedName>
        <fullName evidence="2">Uncharacterized protein</fullName>
    </submittedName>
</protein>
<dbReference type="AlphaFoldDB" id="A0A7J6FCI7"/>
<evidence type="ECO:0000313" key="2">
    <source>
        <dbReference type="EMBL" id="KAF4368407.1"/>
    </source>
</evidence>
<comment type="caution">
    <text evidence="2">The sequence shown here is derived from an EMBL/GenBank/DDBJ whole genome shotgun (WGS) entry which is preliminary data.</text>
</comment>
<dbReference type="PANTHER" id="PTHR33018">
    <property type="entry name" value="OS10G0338966 PROTEIN-RELATED"/>
    <property type="match status" value="1"/>
</dbReference>
<evidence type="ECO:0000256" key="1">
    <source>
        <dbReference type="SAM" id="Phobius"/>
    </source>
</evidence>
<keyword evidence="1" id="KW-1133">Transmembrane helix</keyword>
<proteinExistence type="predicted"/>
<accession>A0A7J6FCI7</accession>
<name>A0A7J6FCI7_CANSA</name>